<feature type="region of interest" description="Disordered" evidence="5">
    <location>
        <begin position="1"/>
        <end position="23"/>
    </location>
</feature>
<evidence type="ECO:0000256" key="4">
    <source>
        <dbReference type="RuleBase" id="RU362118"/>
    </source>
</evidence>
<keyword evidence="6" id="KW-0808">Transferase</keyword>
<comment type="caution">
    <text evidence="6">The sequence shown here is derived from an EMBL/GenBank/DDBJ whole genome shotgun (WGS) entry which is preliminary data.</text>
</comment>
<proteinExistence type="inferred from homology"/>
<feature type="region of interest" description="Disordered" evidence="5">
    <location>
        <begin position="74"/>
        <end position="106"/>
    </location>
</feature>
<dbReference type="GO" id="GO:0005737">
    <property type="term" value="C:cytoplasm"/>
    <property type="evidence" value="ECO:0007669"/>
    <property type="project" value="TreeGrafter"/>
</dbReference>
<dbReference type="InterPro" id="IPR015422">
    <property type="entry name" value="PyrdxlP-dep_Trfase_small"/>
</dbReference>
<dbReference type="Pfam" id="PF01053">
    <property type="entry name" value="Cys_Met_Meta_PP"/>
    <property type="match status" value="1"/>
</dbReference>
<dbReference type="GO" id="GO:0003962">
    <property type="term" value="F:cystathionine gamma-synthase activity"/>
    <property type="evidence" value="ECO:0007669"/>
    <property type="project" value="TreeGrafter"/>
</dbReference>
<sequence length="491" mass="52790">MSKPLRWALPQAPPGLSAPGPGACASAGLGVDELRDAQFIEQADSRQPRCHFNGQRRRSGPLEELRAAQFFHQRSRACPGSGRGANSPRGARGSAPARRLAEDRRLETDIVRDKDASMSTDLPLAKISSAESLLVAAGRDRRPGAPLNQPPVPASNFILGTERAYSRDDGTPTWEALEEIVGLLEGGHTVAFSSGMAGAAAVFDQLRVGAQVVIPDDCYQGVVGLAERGNQKGFWSLRRLAVDDTDGWVRACADADLIWLESPSNPLLTVADVRTICSAARKPSALLAVDNTFATSLNQQPLELGADISFQSATKFIGGHSDLLAGVVTVRRDDLRAALRRSRELNGATPGALESYLAVRGARTMALRLERAQANAMILAERLHAHPRVAVVRYPGLRSHPTHSIAREQLKGFGTIISFDVRGEARAADEVCSRVRLIHHATSLGAVESTMERRAGIPGQEHLPPSLLRLSVGIENVEELWADLAAALRDE</sequence>
<comment type="cofactor">
    <cofactor evidence="1 4">
        <name>pyridoxal 5'-phosphate</name>
        <dbReference type="ChEBI" id="CHEBI:597326"/>
    </cofactor>
</comment>
<dbReference type="AlphaFoldDB" id="A0A9X3XFH6"/>
<feature type="compositionally biased region" description="Low complexity" evidence="5">
    <location>
        <begin position="87"/>
        <end position="98"/>
    </location>
</feature>
<dbReference type="PROSITE" id="PS00868">
    <property type="entry name" value="CYS_MET_METAB_PP"/>
    <property type="match status" value="1"/>
</dbReference>
<keyword evidence="3 4" id="KW-0663">Pyridoxal phosphate</keyword>
<keyword evidence="7" id="KW-1185">Reference proteome</keyword>
<dbReference type="GO" id="GO:0019346">
    <property type="term" value="P:transsulfuration"/>
    <property type="evidence" value="ECO:0007669"/>
    <property type="project" value="InterPro"/>
</dbReference>
<reference evidence="6 7" key="1">
    <citation type="submission" date="2021-04" db="EMBL/GenBank/DDBJ databases">
        <title>Genome analysis of Polyangium sp.</title>
        <authorList>
            <person name="Li Y."/>
            <person name="Wang J."/>
        </authorList>
    </citation>
    <scope>NUCLEOTIDE SEQUENCE [LARGE SCALE GENOMIC DNA]</scope>
    <source>
        <strain evidence="6 7">SDU14</strain>
    </source>
</reference>
<name>A0A9X3XFH6_9BACT</name>
<dbReference type="PANTHER" id="PTHR11808:SF15">
    <property type="entry name" value="CYSTATHIONINE GAMMA-LYASE"/>
    <property type="match status" value="1"/>
</dbReference>
<dbReference type="SUPFAM" id="SSF53383">
    <property type="entry name" value="PLP-dependent transferases"/>
    <property type="match status" value="1"/>
</dbReference>
<dbReference type="GO" id="GO:0019343">
    <property type="term" value="P:cysteine biosynthetic process via cystathionine"/>
    <property type="evidence" value="ECO:0007669"/>
    <property type="project" value="TreeGrafter"/>
</dbReference>
<evidence type="ECO:0000256" key="1">
    <source>
        <dbReference type="ARBA" id="ARBA00001933"/>
    </source>
</evidence>
<dbReference type="InterPro" id="IPR054542">
    <property type="entry name" value="Cys_met_metab_PP"/>
</dbReference>
<dbReference type="InterPro" id="IPR000277">
    <property type="entry name" value="Cys/Met-Metab_PyrdxlP-dep_enz"/>
</dbReference>
<feature type="compositionally biased region" description="Low complexity" evidence="5">
    <location>
        <begin position="8"/>
        <end position="23"/>
    </location>
</feature>
<evidence type="ECO:0000256" key="5">
    <source>
        <dbReference type="SAM" id="MobiDB-lite"/>
    </source>
</evidence>
<dbReference type="GO" id="GO:0004123">
    <property type="term" value="F:cystathionine gamma-lyase activity"/>
    <property type="evidence" value="ECO:0007669"/>
    <property type="project" value="TreeGrafter"/>
</dbReference>
<accession>A0A9X3XFH6</accession>
<protein>
    <submittedName>
        <fullName evidence="6">PLP-dependent transferase</fullName>
    </submittedName>
</protein>
<dbReference type="Gene3D" id="3.90.1150.10">
    <property type="entry name" value="Aspartate Aminotransferase, domain 1"/>
    <property type="match status" value="1"/>
</dbReference>
<evidence type="ECO:0000256" key="3">
    <source>
        <dbReference type="ARBA" id="ARBA00022898"/>
    </source>
</evidence>
<gene>
    <name evidence="6" type="ORF">KEG57_53875</name>
</gene>
<organism evidence="6 7">
    <name type="scientific">Polyangium jinanense</name>
    <dbReference type="NCBI Taxonomy" id="2829994"/>
    <lineage>
        <taxon>Bacteria</taxon>
        <taxon>Pseudomonadati</taxon>
        <taxon>Myxococcota</taxon>
        <taxon>Polyangia</taxon>
        <taxon>Polyangiales</taxon>
        <taxon>Polyangiaceae</taxon>
        <taxon>Polyangium</taxon>
    </lineage>
</organism>
<evidence type="ECO:0000256" key="2">
    <source>
        <dbReference type="ARBA" id="ARBA00009077"/>
    </source>
</evidence>
<comment type="similarity">
    <text evidence="2 4">Belongs to the trans-sulfuration enzymes family.</text>
</comment>
<dbReference type="EMBL" id="JAGTJJ010000114">
    <property type="protein sequence ID" value="MDC3989459.1"/>
    <property type="molecule type" value="Genomic_DNA"/>
</dbReference>
<evidence type="ECO:0000313" key="6">
    <source>
        <dbReference type="EMBL" id="MDC3989459.1"/>
    </source>
</evidence>
<evidence type="ECO:0000313" key="7">
    <source>
        <dbReference type="Proteomes" id="UP001151081"/>
    </source>
</evidence>
<dbReference type="PANTHER" id="PTHR11808">
    <property type="entry name" value="TRANS-SULFURATION ENZYME FAMILY MEMBER"/>
    <property type="match status" value="1"/>
</dbReference>
<dbReference type="GO" id="GO:0030170">
    <property type="term" value="F:pyridoxal phosphate binding"/>
    <property type="evidence" value="ECO:0007669"/>
    <property type="project" value="InterPro"/>
</dbReference>
<dbReference type="Proteomes" id="UP001151081">
    <property type="component" value="Unassembled WGS sequence"/>
</dbReference>
<dbReference type="InterPro" id="IPR015424">
    <property type="entry name" value="PyrdxlP-dep_Trfase"/>
</dbReference>
<dbReference type="Gene3D" id="3.40.640.10">
    <property type="entry name" value="Type I PLP-dependent aspartate aminotransferase-like (Major domain)"/>
    <property type="match status" value="1"/>
</dbReference>
<dbReference type="InterPro" id="IPR015421">
    <property type="entry name" value="PyrdxlP-dep_Trfase_major"/>
</dbReference>